<dbReference type="HOGENOM" id="CLU_038957_3_0_11"/>
<evidence type="ECO:0000256" key="3">
    <source>
        <dbReference type="ARBA" id="ARBA00022989"/>
    </source>
</evidence>
<evidence type="ECO:0000313" key="6">
    <source>
        <dbReference type="EMBL" id="EFQ83806.1"/>
    </source>
</evidence>
<evidence type="ECO:0000256" key="5">
    <source>
        <dbReference type="SAM" id="Phobius"/>
    </source>
</evidence>
<sequence>MATRYDGSRAGKVRQACDDESCRRPYLSRMDDLQIPEELPDAEGVRHEHPDVTGGWLRPTVFGAMDGLVSNFALIMGVTGGTTDPEPVVIAGLAGLAAGAFSMAAGEYTSVASQRELAEEQVAAERREIRDNGRAEEAELAAMFVDKGVDEDVARVVAQQIHRDPETAVAVHAQEEMGIDVDELASPWTAAFSSFLAFAVGALIPLLPLMLGVTSSWPTIGLSLVALFACGAVVTRITSRSWWFGGVRQLVLGGAAAGLTYLIGEAIGSRIG</sequence>
<evidence type="ECO:0000256" key="1">
    <source>
        <dbReference type="ARBA" id="ARBA00004127"/>
    </source>
</evidence>
<feature type="transmembrane region" description="Helical" evidence="5">
    <location>
        <begin position="250"/>
        <end position="271"/>
    </location>
</feature>
<dbReference type="GO" id="GO:0030026">
    <property type="term" value="P:intracellular manganese ion homeostasis"/>
    <property type="evidence" value="ECO:0007669"/>
    <property type="project" value="InterPro"/>
</dbReference>
<dbReference type="Proteomes" id="UP000003111">
    <property type="component" value="Unassembled WGS sequence"/>
</dbReference>
<gene>
    <name evidence="6" type="ORF">HMPREF0063_10522</name>
</gene>
<comment type="subcellular location">
    <subcellularLocation>
        <location evidence="1">Endomembrane system</location>
        <topology evidence="1">Multi-pass membrane protein</topology>
    </subcellularLocation>
</comment>
<keyword evidence="2 5" id="KW-0812">Transmembrane</keyword>
<feature type="transmembrane region" description="Helical" evidence="5">
    <location>
        <begin position="190"/>
        <end position="211"/>
    </location>
</feature>
<keyword evidence="7" id="KW-1185">Reference proteome</keyword>
<dbReference type="Pfam" id="PF01988">
    <property type="entry name" value="VIT1"/>
    <property type="match status" value="1"/>
</dbReference>
<feature type="transmembrane region" description="Helical" evidence="5">
    <location>
        <begin position="217"/>
        <end position="238"/>
    </location>
</feature>
<dbReference type="InterPro" id="IPR008217">
    <property type="entry name" value="Ccc1_fam"/>
</dbReference>
<dbReference type="EMBL" id="ACLF03000003">
    <property type="protein sequence ID" value="EFQ83806.1"/>
    <property type="molecule type" value="Genomic_DNA"/>
</dbReference>
<dbReference type="STRING" id="585531.HMPREF0063_10522"/>
<protein>
    <submittedName>
        <fullName evidence="6">Membrane protein</fullName>
    </submittedName>
</protein>
<dbReference type="GO" id="GO:0005384">
    <property type="term" value="F:manganese ion transmembrane transporter activity"/>
    <property type="evidence" value="ECO:0007669"/>
    <property type="project" value="InterPro"/>
</dbReference>
<keyword evidence="4 5" id="KW-0472">Membrane</keyword>
<organism evidence="6 7">
    <name type="scientific">Aeromicrobium marinum DSM 15272</name>
    <dbReference type="NCBI Taxonomy" id="585531"/>
    <lineage>
        <taxon>Bacteria</taxon>
        <taxon>Bacillati</taxon>
        <taxon>Actinomycetota</taxon>
        <taxon>Actinomycetes</taxon>
        <taxon>Propionibacteriales</taxon>
        <taxon>Nocardioidaceae</taxon>
        <taxon>Aeromicrobium</taxon>
    </lineage>
</organism>
<evidence type="ECO:0000256" key="4">
    <source>
        <dbReference type="ARBA" id="ARBA00023136"/>
    </source>
</evidence>
<dbReference type="PANTHER" id="PTHR31851">
    <property type="entry name" value="FE(2+)/MN(2+) TRANSPORTER PCL1"/>
    <property type="match status" value="1"/>
</dbReference>
<evidence type="ECO:0000256" key="2">
    <source>
        <dbReference type="ARBA" id="ARBA00022692"/>
    </source>
</evidence>
<dbReference type="AlphaFoldDB" id="E2S982"/>
<dbReference type="GO" id="GO:0012505">
    <property type="term" value="C:endomembrane system"/>
    <property type="evidence" value="ECO:0007669"/>
    <property type="project" value="UniProtKB-SubCell"/>
</dbReference>
<name>E2S982_9ACTN</name>
<dbReference type="eggNOG" id="COG1814">
    <property type="taxonomic scope" value="Bacteria"/>
</dbReference>
<reference evidence="6" key="1">
    <citation type="submission" date="2010-08" db="EMBL/GenBank/DDBJ databases">
        <authorList>
            <person name="Muzny D."/>
            <person name="Qin X."/>
            <person name="Buhay C."/>
            <person name="Dugan-Rocha S."/>
            <person name="Ding Y."/>
            <person name="Chen G."/>
            <person name="Hawes A."/>
            <person name="Holder M."/>
            <person name="Jhangiani S."/>
            <person name="Johnson A."/>
            <person name="Khan Z."/>
            <person name="Li Z."/>
            <person name="Liu W."/>
            <person name="Liu X."/>
            <person name="Perez L."/>
            <person name="Shen H."/>
            <person name="Wang Q."/>
            <person name="Watt J."/>
            <person name="Xi L."/>
            <person name="Xin Y."/>
            <person name="Zhou J."/>
            <person name="Deng J."/>
            <person name="Jiang H."/>
            <person name="Liu Y."/>
            <person name="Qu J."/>
            <person name="Song X.-Z."/>
            <person name="Zhang L."/>
            <person name="Villasana D."/>
            <person name="Johnson A."/>
            <person name="Liu J."/>
            <person name="Liyanage D."/>
            <person name="Lorensuhewa L."/>
            <person name="Robinson T."/>
            <person name="Song A."/>
            <person name="Song B.-B."/>
            <person name="Dinh H."/>
            <person name="Thornton R."/>
            <person name="Coyle M."/>
            <person name="Francisco L."/>
            <person name="Jackson L."/>
            <person name="Javaid M."/>
            <person name="Korchina V."/>
            <person name="Kovar C."/>
            <person name="Mata R."/>
            <person name="Mathew T."/>
            <person name="Ngo R."/>
            <person name="Nguyen L."/>
            <person name="Nguyen N."/>
            <person name="Okwuonu G."/>
            <person name="Ongeri F."/>
            <person name="Pham C."/>
            <person name="Simmons D."/>
            <person name="Wilczek-Boney K."/>
            <person name="Hale W."/>
            <person name="Jakkamsetti A."/>
            <person name="Pham P."/>
            <person name="Ruth R."/>
            <person name="San Lucas F."/>
            <person name="Warren J."/>
            <person name="Zhang J."/>
            <person name="Zhao Z."/>
            <person name="Zhou C."/>
            <person name="Zhu D."/>
            <person name="Lee S."/>
            <person name="Bess C."/>
            <person name="Blankenburg K."/>
            <person name="Forbes L."/>
            <person name="Fu Q."/>
            <person name="Gubbala S."/>
            <person name="Hirani K."/>
            <person name="Jayaseelan J.C."/>
            <person name="Lara F."/>
            <person name="Munidasa M."/>
            <person name="Palculict T."/>
            <person name="Patil S."/>
            <person name="Pu L.-L."/>
            <person name="Saada N."/>
            <person name="Tang L."/>
            <person name="Weissenberger G."/>
            <person name="Zhu Y."/>
            <person name="Hemphill L."/>
            <person name="Shang Y."/>
            <person name="Youmans B."/>
            <person name="Ayvaz T."/>
            <person name="Ross M."/>
            <person name="Santibanez J."/>
            <person name="Aqrawi P."/>
            <person name="Gross S."/>
            <person name="Joshi V."/>
            <person name="Fowler G."/>
            <person name="Nazareth L."/>
            <person name="Reid J."/>
            <person name="Worley K."/>
            <person name="Petrosino J."/>
            <person name="Highlander S."/>
            <person name="Gibbs R."/>
        </authorList>
    </citation>
    <scope>NUCLEOTIDE SEQUENCE [LARGE SCALE GENOMIC DNA]</scope>
    <source>
        <strain evidence="6">DSM 15272</strain>
    </source>
</reference>
<proteinExistence type="predicted"/>
<accession>E2S982</accession>
<evidence type="ECO:0000313" key="7">
    <source>
        <dbReference type="Proteomes" id="UP000003111"/>
    </source>
</evidence>
<keyword evidence="3 5" id="KW-1133">Transmembrane helix</keyword>
<comment type="caution">
    <text evidence="6">The sequence shown here is derived from an EMBL/GenBank/DDBJ whole genome shotgun (WGS) entry which is preliminary data.</text>
</comment>